<evidence type="ECO:0008006" key="4">
    <source>
        <dbReference type="Google" id="ProtNLM"/>
    </source>
</evidence>
<sequence>MKLHTLIFLECYKQKKGLIWLFLLAIPAGTTMAMFLDFQIRYDYLLDTAGLGQTSWDLLLMENHRVLGWGMFLPMFVGIIYAILYQVEESHNSWKQLLSLPVRREEFYLSKFVAGWFFSVLLIVLNVLGLMLVGFIMDFPEAMEWKSYGIYAGKQIVMILAVAGFHNWLSFSFKNSVIGIVIGFAGVILSSIVIFMFPEWVKIYPYAYTFYTDGYDGGNLAEMFFYNGVLLVVFFGLGLWQFKRRDVL</sequence>
<organism evidence="2 3">
    <name type="scientific">Mesobacillus campisalis</name>
    <dbReference type="NCBI Taxonomy" id="1408103"/>
    <lineage>
        <taxon>Bacteria</taxon>
        <taxon>Bacillati</taxon>
        <taxon>Bacillota</taxon>
        <taxon>Bacilli</taxon>
        <taxon>Bacillales</taxon>
        <taxon>Bacillaceae</taxon>
        <taxon>Mesobacillus</taxon>
    </lineage>
</organism>
<dbReference type="AlphaFoldDB" id="A0A0M2T2L2"/>
<feature type="transmembrane region" description="Helical" evidence="1">
    <location>
        <begin position="18"/>
        <end position="36"/>
    </location>
</feature>
<gene>
    <name evidence="2" type="ORF">WQ57_04505</name>
</gene>
<evidence type="ECO:0000256" key="1">
    <source>
        <dbReference type="SAM" id="Phobius"/>
    </source>
</evidence>
<keyword evidence="3" id="KW-1185">Reference proteome</keyword>
<keyword evidence="1" id="KW-0472">Membrane</keyword>
<proteinExistence type="predicted"/>
<feature type="transmembrane region" description="Helical" evidence="1">
    <location>
        <begin position="176"/>
        <end position="197"/>
    </location>
</feature>
<dbReference type="RefSeq" id="WP_046522546.1">
    <property type="nucleotide sequence ID" value="NZ_LAYY01000004.1"/>
</dbReference>
<feature type="transmembrane region" description="Helical" evidence="1">
    <location>
        <begin position="108"/>
        <end position="136"/>
    </location>
</feature>
<dbReference type="Pfam" id="PF12730">
    <property type="entry name" value="ABC2_membrane_4"/>
    <property type="match status" value="1"/>
</dbReference>
<reference evidence="2 3" key="1">
    <citation type="submission" date="2015-04" db="EMBL/GenBank/DDBJ databases">
        <title>Taxonomic description and genome sequence of Bacillus campisalis sp. nov., a novel member of the genus Bacillus isolated from solar saltern.</title>
        <authorList>
            <person name="Mathan Kumar R."/>
            <person name="Kaur G."/>
            <person name="Kumar A."/>
            <person name="Singh N.K."/>
            <person name="Kaur N."/>
            <person name="Kumar N."/>
            <person name="Mayilraj S."/>
        </authorList>
    </citation>
    <scope>NUCLEOTIDE SEQUENCE [LARGE SCALE GENOMIC DNA]</scope>
    <source>
        <strain evidence="2 3">SA2-6</strain>
    </source>
</reference>
<comment type="caution">
    <text evidence="2">The sequence shown here is derived from an EMBL/GenBank/DDBJ whole genome shotgun (WGS) entry which is preliminary data.</text>
</comment>
<dbReference type="PANTHER" id="PTHR37305">
    <property type="entry name" value="INTEGRAL MEMBRANE PROTEIN-RELATED"/>
    <property type="match status" value="1"/>
</dbReference>
<keyword evidence="1" id="KW-1133">Transmembrane helix</keyword>
<name>A0A0M2T2L2_9BACI</name>
<dbReference type="OrthoDB" id="3190532at2"/>
<keyword evidence="1" id="KW-0812">Transmembrane</keyword>
<evidence type="ECO:0000313" key="2">
    <source>
        <dbReference type="EMBL" id="KKK39055.1"/>
    </source>
</evidence>
<accession>A0A0M2T2L2</accession>
<evidence type="ECO:0000313" key="3">
    <source>
        <dbReference type="Proteomes" id="UP000034166"/>
    </source>
</evidence>
<protein>
    <recommendedName>
        <fullName evidence="4">Permease</fullName>
    </recommendedName>
</protein>
<dbReference type="EMBL" id="LAYY01000004">
    <property type="protein sequence ID" value="KKK39055.1"/>
    <property type="molecule type" value="Genomic_DNA"/>
</dbReference>
<feature type="transmembrane region" description="Helical" evidence="1">
    <location>
        <begin position="223"/>
        <end position="242"/>
    </location>
</feature>
<feature type="transmembrane region" description="Helical" evidence="1">
    <location>
        <begin position="148"/>
        <end position="169"/>
    </location>
</feature>
<dbReference type="PANTHER" id="PTHR37305:SF1">
    <property type="entry name" value="MEMBRANE PROTEIN"/>
    <property type="match status" value="1"/>
</dbReference>
<dbReference type="Proteomes" id="UP000034166">
    <property type="component" value="Unassembled WGS sequence"/>
</dbReference>
<dbReference type="PATRIC" id="fig|1408103.3.peg.1012"/>
<dbReference type="CDD" id="cd21809">
    <property type="entry name" value="ABC-2_lan_permease-like"/>
    <property type="match status" value="1"/>
</dbReference>
<feature type="transmembrane region" description="Helical" evidence="1">
    <location>
        <begin position="66"/>
        <end position="87"/>
    </location>
</feature>